<sequence length="46" mass="5896">MRDEIERENEDHERYQRTGIESYEQKLDRWREGWRRELDDDLDNGR</sequence>
<organism evidence="2">
    <name type="scientific">viral metagenome</name>
    <dbReference type="NCBI Taxonomy" id="1070528"/>
    <lineage>
        <taxon>unclassified sequences</taxon>
        <taxon>metagenomes</taxon>
        <taxon>organismal metagenomes</taxon>
    </lineage>
</organism>
<evidence type="ECO:0000313" key="2">
    <source>
        <dbReference type="EMBL" id="QJI03624.1"/>
    </source>
</evidence>
<evidence type="ECO:0000313" key="1">
    <source>
        <dbReference type="EMBL" id="QJA77084.1"/>
    </source>
</evidence>
<gene>
    <name evidence="1" type="ORF">MM415A01366_0024</name>
    <name evidence="2" type="ORF">TM448B04819_0001</name>
</gene>
<protein>
    <submittedName>
        <fullName evidence="2">Uncharacterized protein</fullName>
    </submittedName>
</protein>
<dbReference type="EMBL" id="MT145105">
    <property type="protein sequence ID" value="QJI03624.1"/>
    <property type="molecule type" value="Genomic_DNA"/>
</dbReference>
<reference evidence="2" key="1">
    <citation type="submission" date="2020-03" db="EMBL/GenBank/DDBJ databases">
        <title>The deep terrestrial virosphere.</title>
        <authorList>
            <person name="Holmfeldt K."/>
            <person name="Nilsson E."/>
            <person name="Simone D."/>
            <person name="Lopez-Fernandez M."/>
            <person name="Wu X."/>
            <person name="de Brujin I."/>
            <person name="Lundin D."/>
            <person name="Andersson A."/>
            <person name="Bertilsson S."/>
            <person name="Dopson M."/>
        </authorList>
    </citation>
    <scope>NUCLEOTIDE SEQUENCE</scope>
    <source>
        <strain evidence="1">MM415A01366</strain>
        <strain evidence="2">TM448B04819</strain>
    </source>
</reference>
<proteinExistence type="predicted"/>
<dbReference type="EMBL" id="MT142262">
    <property type="protein sequence ID" value="QJA77084.1"/>
    <property type="molecule type" value="Genomic_DNA"/>
</dbReference>
<dbReference type="AlphaFoldDB" id="A0A6M3Y3P9"/>
<name>A0A6M3Y3P9_9ZZZZ</name>
<accession>A0A6M3Y3P9</accession>